<feature type="region of interest" description="Disordered" evidence="2">
    <location>
        <begin position="395"/>
        <end position="421"/>
    </location>
</feature>
<keyword evidence="4" id="KW-1185">Reference proteome</keyword>
<feature type="coiled-coil region" evidence="1">
    <location>
        <begin position="136"/>
        <end position="163"/>
    </location>
</feature>
<reference evidence="3" key="1">
    <citation type="journal article" date="2021" name="Open Biol.">
        <title>Shared evolutionary footprints suggest mitochondrial oxidative damage underlies multiple complex I losses in fungi.</title>
        <authorList>
            <person name="Schikora-Tamarit M.A."/>
            <person name="Marcet-Houben M."/>
            <person name="Nosek J."/>
            <person name="Gabaldon T."/>
        </authorList>
    </citation>
    <scope>NUCLEOTIDE SEQUENCE</scope>
    <source>
        <strain evidence="3">CBS2887</strain>
    </source>
</reference>
<feature type="compositionally biased region" description="Low complexity" evidence="2">
    <location>
        <begin position="317"/>
        <end position="328"/>
    </location>
</feature>
<reference evidence="3" key="2">
    <citation type="submission" date="2021-01" db="EMBL/GenBank/DDBJ databases">
        <authorList>
            <person name="Schikora-Tamarit M.A."/>
        </authorList>
    </citation>
    <scope>NUCLEOTIDE SEQUENCE</scope>
    <source>
        <strain evidence="3">CBS2887</strain>
    </source>
</reference>
<feature type="compositionally biased region" description="Basic and acidic residues" evidence="2">
    <location>
        <begin position="395"/>
        <end position="409"/>
    </location>
</feature>
<organism evidence="3 4">
    <name type="scientific">Wickerhamomyces pijperi</name>
    <name type="common">Yeast</name>
    <name type="synonym">Pichia pijperi</name>
    <dbReference type="NCBI Taxonomy" id="599730"/>
    <lineage>
        <taxon>Eukaryota</taxon>
        <taxon>Fungi</taxon>
        <taxon>Dikarya</taxon>
        <taxon>Ascomycota</taxon>
        <taxon>Saccharomycotina</taxon>
        <taxon>Saccharomycetes</taxon>
        <taxon>Phaffomycetales</taxon>
        <taxon>Wickerhamomycetaceae</taxon>
        <taxon>Wickerhamomyces</taxon>
    </lineage>
</organism>
<keyword evidence="1" id="KW-0175">Coiled coil</keyword>
<proteinExistence type="predicted"/>
<evidence type="ECO:0000313" key="4">
    <source>
        <dbReference type="Proteomes" id="UP000774326"/>
    </source>
</evidence>
<name>A0A9P8QFX3_WICPI</name>
<evidence type="ECO:0000313" key="3">
    <source>
        <dbReference type="EMBL" id="KAH3688334.1"/>
    </source>
</evidence>
<feature type="region of interest" description="Disordered" evidence="2">
    <location>
        <begin position="1"/>
        <end position="94"/>
    </location>
</feature>
<feature type="region of interest" description="Disordered" evidence="2">
    <location>
        <begin position="308"/>
        <end position="330"/>
    </location>
</feature>
<gene>
    <name evidence="3" type="ORF">WICPIJ_000672</name>
</gene>
<feature type="compositionally biased region" description="Polar residues" evidence="2">
    <location>
        <begin position="39"/>
        <end position="62"/>
    </location>
</feature>
<dbReference type="Proteomes" id="UP000774326">
    <property type="component" value="Unassembled WGS sequence"/>
</dbReference>
<comment type="caution">
    <text evidence="3">The sequence shown here is derived from an EMBL/GenBank/DDBJ whole genome shotgun (WGS) entry which is preliminary data.</text>
</comment>
<evidence type="ECO:0000256" key="2">
    <source>
        <dbReference type="SAM" id="MobiDB-lite"/>
    </source>
</evidence>
<dbReference type="EMBL" id="JAEUBG010000393">
    <property type="protein sequence ID" value="KAH3688334.1"/>
    <property type="molecule type" value="Genomic_DNA"/>
</dbReference>
<feature type="compositionally biased region" description="Low complexity" evidence="2">
    <location>
        <begin position="73"/>
        <end position="87"/>
    </location>
</feature>
<evidence type="ECO:0000256" key="1">
    <source>
        <dbReference type="SAM" id="Coils"/>
    </source>
</evidence>
<protein>
    <submittedName>
        <fullName evidence="3">Uncharacterized protein</fullName>
    </submittedName>
</protein>
<sequence>MNYTPAIDLLKEARGGPQRDFNEDYLSPSNTMHRHKPTKSSPLKNETGSLGSSMLQSKTIRSSPLKKPKQFYNTTTTTNTNDNTNINQEETKSQRKIKELQDELARLKKDTRSTIIFKDQQLHNLTEWADKVKEKLTKYHTLYQDSKKEIEQLKQTVEALKRGSGGVNEDISAPKEKDLNAVKYDDMVKLIEKMIAEKLNNSEDKEIISPPPLTATATAAATAPSVAAETEPFIPISQTPVQNPDQSISSLTKSELNDTLRSTVQDIMKEIFQGTKEFKLKQFNGNSATAQDEDVGNDTAQMLQEDTQSFTPPAGHQPQKQSQQTQKSRSFISNEVQMATQKWEALHELKTPIEKLDQIFDLKQQHISEQYEYAQRMMRIGKRLTDELESYHPYAEHEEQKQQDTESHDTQTNGTSSKKKHVTDDTLCKCEQCSKVSNNNVNLADDMNMDLTLSTKDVFQYLESLKDETKG</sequence>
<dbReference type="AlphaFoldDB" id="A0A9P8QFX3"/>
<accession>A0A9P8QFX3</accession>